<dbReference type="InterPro" id="IPR051258">
    <property type="entry name" value="Diverse_Substrate_Transporter"/>
</dbReference>
<feature type="transmembrane region" description="Helical" evidence="7">
    <location>
        <begin position="269"/>
        <end position="286"/>
    </location>
</feature>
<dbReference type="Pfam" id="PF00892">
    <property type="entry name" value="EamA"/>
    <property type="match status" value="2"/>
</dbReference>
<dbReference type="EMBL" id="JBHTMK010000012">
    <property type="protein sequence ID" value="MFD1365477.1"/>
    <property type="molecule type" value="Genomic_DNA"/>
</dbReference>
<evidence type="ECO:0000256" key="3">
    <source>
        <dbReference type="ARBA" id="ARBA00022475"/>
    </source>
</evidence>
<feature type="transmembrane region" description="Helical" evidence="7">
    <location>
        <begin position="242"/>
        <end position="263"/>
    </location>
</feature>
<comment type="similarity">
    <text evidence="2">Belongs to the EamA transporter family.</text>
</comment>
<feature type="transmembrane region" description="Helical" evidence="7">
    <location>
        <begin position="63"/>
        <end position="85"/>
    </location>
</feature>
<evidence type="ECO:0000313" key="10">
    <source>
        <dbReference type="Proteomes" id="UP001597183"/>
    </source>
</evidence>
<keyword evidence="4 7" id="KW-0812">Transmembrane</keyword>
<evidence type="ECO:0000256" key="7">
    <source>
        <dbReference type="SAM" id="Phobius"/>
    </source>
</evidence>
<dbReference type="InterPro" id="IPR037185">
    <property type="entry name" value="EmrE-like"/>
</dbReference>
<feature type="domain" description="EamA" evidence="8">
    <location>
        <begin position="151"/>
        <end position="284"/>
    </location>
</feature>
<evidence type="ECO:0000256" key="4">
    <source>
        <dbReference type="ARBA" id="ARBA00022692"/>
    </source>
</evidence>
<proteinExistence type="inferred from homology"/>
<dbReference type="Proteomes" id="UP001597183">
    <property type="component" value="Unassembled WGS sequence"/>
</dbReference>
<feature type="transmembrane region" description="Helical" evidence="7">
    <location>
        <begin position="151"/>
        <end position="169"/>
    </location>
</feature>
<keyword evidence="6 7" id="KW-0472">Membrane</keyword>
<dbReference type="PANTHER" id="PTHR42920:SF5">
    <property type="entry name" value="EAMA DOMAIN-CONTAINING PROTEIN"/>
    <property type="match status" value="1"/>
</dbReference>
<dbReference type="Gene3D" id="1.10.3730.20">
    <property type="match status" value="1"/>
</dbReference>
<dbReference type="SUPFAM" id="SSF103481">
    <property type="entry name" value="Multidrug resistance efflux transporter EmrE"/>
    <property type="match status" value="2"/>
</dbReference>
<comment type="subcellular location">
    <subcellularLocation>
        <location evidence="1">Cell membrane</location>
        <topology evidence="1">Multi-pass membrane protein</topology>
    </subcellularLocation>
</comment>
<keyword evidence="5 7" id="KW-1133">Transmembrane helix</keyword>
<feature type="domain" description="EamA" evidence="8">
    <location>
        <begin position="2"/>
        <end position="140"/>
    </location>
</feature>
<feature type="transmembrane region" description="Helical" evidence="7">
    <location>
        <begin position="181"/>
        <end position="200"/>
    </location>
</feature>
<gene>
    <name evidence="9" type="ORF">ACFQ5G_09010</name>
</gene>
<reference evidence="10" key="1">
    <citation type="journal article" date="2019" name="Int. J. Syst. Evol. Microbiol.">
        <title>The Global Catalogue of Microorganisms (GCM) 10K type strain sequencing project: providing services to taxonomists for standard genome sequencing and annotation.</title>
        <authorList>
            <consortium name="The Broad Institute Genomics Platform"/>
            <consortium name="The Broad Institute Genome Sequencing Center for Infectious Disease"/>
            <person name="Wu L."/>
            <person name="Ma J."/>
        </authorList>
    </citation>
    <scope>NUCLEOTIDE SEQUENCE [LARGE SCALE GENOMIC DNA]</scope>
    <source>
        <strain evidence="10">CCM 7526</strain>
    </source>
</reference>
<keyword evidence="10" id="KW-1185">Reference proteome</keyword>
<feature type="transmembrane region" description="Helical" evidence="7">
    <location>
        <begin position="127"/>
        <end position="145"/>
    </location>
</feature>
<evidence type="ECO:0000313" key="9">
    <source>
        <dbReference type="EMBL" id="MFD1365477.1"/>
    </source>
</evidence>
<evidence type="ECO:0000256" key="1">
    <source>
        <dbReference type="ARBA" id="ARBA00004651"/>
    </source>
</evidence>
<dbReference type="InterPro" id="IPR000620">
    <property type="entry name" value="EamA_dom"/>
</dbReference>
<evidence type="ECO:0000256" key="6">
    <source>
        <dbReference type="ARBA" id="ARBA00023136"/>
    </source>
</evidence>
<feature type="transmembrane region" description="Helical" evidence="7">
    <location>
        <begin position="33"/>
        <end position="51"/>
    </location>
</feature>
<keyword evidence="3" id="KW-1003">Cell membrane</keyword>
<organism evidence="9 10">
    <name type="scientific">Actinoplanes sichuanensis</name>
    <dbReference type="NCBI Taxonomy" id="512349"/>
    <lineage>
        <taxon>Bacteria</taxon>
        <taxon>Bacillati</taxon>
        <taxon>Actinomycetota</taxon>
        <taxon>Actinomycetes</taxon>
        <taxon>Micromonosporales</taxon>
        <taxon>Micromonosporaceae</taxon>
        <taxon>Actinoplanes</taxon>
    </lineage>
</organism>
<evidence type="ECO:0000256" key="2">
    <source>
        <dbReference type="ARBA" id="ARBA00007362"/>
    </source>
</evidence>
<evidence type="ECO:0000259" key="8">
    <source>
        <dbReference type="Pfam" id="PF00892"/>
    </source>
</evidence>
<protein>
    <submittedName>
        <fullName evidence="9">DMT family transporter</fullName>
    </submittedName>
</protein>
<dbReference type="PANTHER" id="PTHR42920">
    <property type="entry name" value="OS03G0707200 PROTEIN-RELATED"/>
    <property type="match status" value="1"/>
</dbReference>
<name>A0ABW4A601_9ACTN</name>
<dbReference type="RefSeq" id="WP_317792987.1">
    <property type="nucleotide sequence ID" value="NZ_AP028461.1"/>
</dbReference>
<feature type="transmembrane region" description="Helical" evidence="7">
    <location>
        <begin position="97"/>
        <end position="115"/>
    </location>
</feature>
<comment type="caution">
    <text evidence="9">The sequence shown here is derived from an EMBL/GenBank/DDBJ whole genome shotgun (WGS) entry which is preliminary data.</text>
</comment>
<evidence type="ECO:0000256" key="5">
    <source>
        <dbReference type="ARBA" id="ARBA00022989"/>
    </source>
</evidence>
<feature type="transmembrane region" description="Helical" evidence="7">
    <location>
        <begin position="212"/>
        <end position="235"/>
    </location>
</feature>
<accession>A0ABW4A601</accession>
<sequence>MGPLLCLLSAAGFGAMSIFGKFAYDAGVSPSALLLVRFVMAALILAGLLALRPVAGRAPLSRPSGWTVSAALALGAVGFATQATLYFEALRLMDASLLSLILYTYPLMVTAAAVLLRRDRMTRNRAIALAVASAGTLLVLLGAGAGALSPLGAALGFGAALTYTIYILASDRVLRSVPPMLLATLVMTGAALALAGKALVTGGVDLGFSPAGWFWVTCIAVVSTVLASLTFFAGLRRTGPSTAAILSTVEPVITTTLAAVTLGEFLTPAQLAGGVLVLASVAVVQLRPRRATRAQAPVPSAERAANRPRFESSRSAVDRVFQAEVADRLQVDSGQRGTRRLGGTTL</sequence>